<protein>
    <recommendedName>
        <fullName evidence="4">Unique cartilage matrix-associated protein</fullName>
    </recommendedName>
</protein>
<dbReference type="GO" id="GO:0045667">
    <property type="term" value="P:regulation of osteoblast differentiation"/>
    <property type="evidence" value="ECO:0007669"/>
    <property type="project" value="InterPro"/>
</dbReference>
<proteinExistence type="inferred from homology"/>
<evidence type="ECO:0000256" key="8">
    <source>
        <dbReference type="ARBA" id="ARBA00022729"/>
    </source>
</evidence>
<dbReference type="PANTHER" id="PTHR28647">
    <property type="entry name" value="UNIQUE CARTILAGE MATRIX-ASSOCIATED PROTEIN"/>
    <property type="match status" value="1"/>
</dbReference>
<feature type="compositionally biased region" description="Basic and acidic residues" evidence="10">
    <location>
        <begin position="148"/>
        <end position="166"/>
    </location>
</feature>
<reference evidence="11" key="2">
    <citation type="submission" date="2025-09" db="UniProtKB">
        <authorList>
            <consortium name="Ensembl"/>
        </authorList>
    </citation>
    <scope>IDENTIFICATION</scope>
</reference>
<accession>A0A3Q2FP67</accession>
<dbReference type="Ensembl" id="ENSCVAT00000003617.1">
    <property type="protein sequence ID" value="ENSCVAP00000007250.1"/>
    <property type="gene ID" value="ENSCVAG00000008885.1"/>
</dbReference>
<keyword evidence="9" id="KW-0175">Coiled coil</keyword>
<comment type="similarity">
    <text evidence="3">Belongs to the UCMA family.</text>
</comment>
<dbReference type="Pfam" id="PF17085">
    <property type="entry name" value="UCMA"/>
    <property type="match status" value="1"/>
</dbReference>
<keyword evidence="6" id="KW-0272">Extracellular matrix</keyword>
<evidence type="ECO:0000313" key="12">
    <source>
        <dbReference type="Proteomes" id="UP000265020"/>
    </source>
</evidence>
<dbReference type="AlphaFoldDB" id="A0A3Q2FP67"/>
<evidence type="ECO:0000256" key="10">
    <source>
        <dbReference type="SAM" id="MobiDB-lite"/>
    </source>
</evidence>
<dbReference type="Proteomes" id="UP000265020">
    <property type="component" value="Unassembled WGS sequence"/>
</dbReference>
<dbReference type="GO" id="GO:0031012">
    <property type="term" value="C:extracellular matrix"/>
    <property type="evidence" value="ECO:0007669"/>
    <property type="project" value="TreeGrafter"/>
</dbReference>
<sequence>MSTQGCSRLSCPPLIHASLISVPPAFLSPLVSLNTSDNELKMSWTFATLLTLLAVLLALNLSPEAESAAVGSNTGSVKSPAGPLRGIFMKETDASSFFRKRSKRGIKSQHEINAEQMQVLAADERRREFHEDKRSKFESYAEEDNDEQNERTRESTEQWREFHHDGMSPPYEYNRHTV</sequence>
<name>A0A3Q2FP67_CYPVA</name>
<dbReference type="OMA" id="EFHHDGM"/>
<dbReference type="GeneTree" id="ENSGT00390000011492"/>
<keyword evidence="7" id="KW-0765">Sulfation</keyword>
<feature type="region of interest" description="Disordered" evidence="10">
    <location>
        <begin position="123"/>
        <end position="178"/>
    </location>
</feature>
<evidence type="ECO:0000256" key="3">
    <source>
        <dbReference type="ARBA" id="ARBA00011000"/>
    </source>
</evidence>
<dbReference type="GO" id="GO:0048706">
    <property type="term" value="P:embryonic skeletal system development"/>
    <property type="evidence" value="ECO:0007669"/>
    <property type="project" value="Ensembl"/>
</dbReference>
<keyword evidence="5" id="KW-0964">Secreted</keyword>
<keyword evidence="8" id="KW-0732">Signal</keyword>
<evidence type="ECO:0000313" key="11">
    <source>
        <dbReference type="Ensembl" id="ENSCVAP00000007250.1"/>
    </source>
</evidence>
<evidence type="ECO:0000256" key="9">
    <source>
        <dbReference type="ARBA" id="ARBA00023054"/>
    </source>
</evidence>
<evidence type="ECO:0000256" key="5">
    <source>
        <dbReference type="ARBA" id="ARBA00022525"/>
    </source>
</evidence>
<evidence type="ECO:0000256" key="2">
    <source>
        <dbReference type="ARBA" id="ARBA00004498"/>
    </source>
</evidence>
<evidence type="ECO:0000256" key="7">
    <source>
        <dbReference type="ARBA" id="ARBA00022641"/>
    </source>
</evidence>
<comment type="subcellular location">
    <subcellularLocation>
        <location evidence="2">Secreted</location>
        <location evidence="2">Extracellular space</location>
        <location evidence="2">Extracellular matrix</location>
    </subcellularLocation>
</comment>
<dbReference type="InterPro" id="IPR031386">
    <property type="entry name" value="UCMA"/>
</dbReference>
<comment type="function">
    <text evidence="1">May be involved in the negative control of osteogenic differentiation of osteochondrogenic precursor cells in peripheral zones of fetal cartilage and at the cartilage-bone interface.</text>
</comment>
<keyword evidence="12" id="KW-1185">Reference proteome</keyword>
<reference evidence="11" key="1">
    <citation type="submission" date="2025-08" db="UniProtKB">
        <authorList>
            <consortium name="Ensembl"/>
        </authorList>
    </citation>
    <scope>IDENTIFICATION</scope>
</reference>
<organism evidence="11 12">
    <name type="scientific">Cyprinodon variegatus</name>
    <name type="common">Sheepshead minnow</name>
    <dbReference type="NCBI Taxonomy" id="28743"/>
    <lineage>
        <taxon>Eukaryota</taxon>
        <taxon>Metazoa</taxon>
        <taxon>Chordata</taxon>
        <taxon>Craniata</taxon>
        <taxon>Vertebrata</taxon>
        <taxon>Euteleostomi</taxon>
        <taxon>Actinopterygii</taxon>
        <taxon>Neopterygii</taxon>
        <taxon>Teleostei</taxon>
        <taxon>Neoteleostei</taxon>
        <taxon>Acanthomorphata</taxon>
        <taxon>Ovalentaria</taxon>
        <taxon>Atherinomorphae</taxon>
        <taxon>Cyprinodontiformes</taxon>
        <taxon>Cyprinodontidae</taxon>
        <taxon>Cyprinodon</taxon>
    </lineage>
</organism>
<evidence type="ECO:0000256" key="4">
    <source>
        <dbReference type="ARBA" id="ARBA00013765"/>
    </source>
</evidence>
<dbReference type="STRING" id="28743.ENSCVAP00000007250"/>
<feature type="compositionally biased region" description="Basic and acidic residues" evidence="10">
    <location>
        <begin position="123"/>
        <end position="139"/>
    </location>
</feature>
<evidence type="ECO:0000256" key="1">
    <source>
        <dbReference type="ARBA" id="ARBA00002111"/>
    </source>
</evidence>
<dbReference type="PANTHER" id="PTHR28647:SF2">
    <property type="entry name" value="UNIQUE CARTILAGE MATRIX-ASSOCIATED PROTEIN"/>
    <property type="match status" value="1"/>
</dbReference>
<evidence type="ECO:0000256" key="6">
    <source>
        <dbReference type="ARBA" id="ARBA00022530"/>
    </source>
</evidence>